<gene>
    <name evidence="1" type="ORF">RE431_04705</name>
</gene>
<protein>
    <recommendedName>
        <fullName evidence="3">Lipoprotein</fullName>
    </recommendedName>
</protein>
<dbReference type="InterPro" id="IPR046732">
    <property type="entry name" value="DUF6624"/>
</dbReference>
<proteinExistence type="predicted"/>
<dbReference type="EMBL" id="JAVJIU010000002">
    <property type="protein sequence ID" value="MDR5589924.1"/>
    <property type="molecule type" value="Genomic_DNA"/>
</dbReference>
<dbReference type="RefSeq" id="WP_309560811.1">
    <property type="nucleotide sequence ID" value="NZ_JAVJIU010000002.1"/>
</dbReference>
<keyword evidence="2" id="KW-1185">Reference proteome</keyword>
<dbReference type="Pfam" id="PF20329">
    <property type="entry name" value="DUF6624"/>
    <property type="match status" value="1"/>
</dbReference>
<dbReference type="Proteomes" id="UP001257234">
    <property type="component" value="Unassembled WGS sequence"/>
</dbReference>
<evidence type="ECO:0000313" key="2">
    <source>
        <dbReference type="Proteomes" id="UP001257234"/>
    </source>
</evidence>
<accession>A0ABU1ENF4</accession>
<name>A0ABU1ENF4_9FLAO</name>
<reference evidence="2" key="1">
    <citation type="submission" date="2023-07" db="EMBL/GenBank/DDBJ databases">
        <title>Christiangramia sp. SM2212., a novel bacterium of the family Flavobacteriaceae isolated from the sea sediment.</title>
        <authorList>
            <person name="Wang J."/>
            <person name="Zhang X."/>
        </authorList>
    </citation>
    <scope>NUCLEOTIDE SEQUENCE [LARGE SCALE GENOMIC DNA]</scope>
    <source>
        <strain evidence="2">SM2212</strain>
    </source>
</reference>
<sequence length="215" mass="24876">MQLKKIIFLIIGFVLFHGCAEEKKDKSISAAYKEQIKNELDSIYKADQKYRAMLQDTSDRYGWDSPQMKNLWENQKKLDSVNLIKVLQIINNINTYPGDSIVGYPTRKAAFFVLQHSPDSIQDQYLPMIIKAGKTGQLDENLAAMYHDRYLLHRDLPQIYGSQYLIITIKDSVTGKEKKVHELYPIKDTAKVDSLRRSAGMIPLDEYKRLSKIKD</sequence>
<comment type="caution">
    <text evidence="1">The sequence shown here is derived from an EMBL/GenBank/DDBJ whole genome shotgun (WGS) entry which is preliminary data.</text>
</comment>
<evidence type="ECO:0000313" key="1">
    <source>
        <dbReference type="EMBL" id="MDR5589924.1"/>
    </source>
</evidence>
<evidence type="ECO:0008006" key="3">
    <source>
        <dbReference type="Google" id="ProtNLM"/>
    </source>
</evidence>
<organism evidence="1 2">
    <name type="scientific">Christiangramia sediminicola</name>
    <dbReference type="NCBI Taxonomy" id="3073267"/>
    <lineage>
        <taxon>Bacteria</taxon>
        <taxon>Pseudomonadati</taxon>
        <taxon>Bacteroidota</taxon>
        <taxon>Flavobacteriia</taxon>
        <taxon>Flavobacteriales</taxon>
        <taxon>Flavobacteriaceae</taxon>
        <taxon>Christiangramia</taxon>
    </lineage>
</organism>